<name>A0A066Z4F5_9ACTN</name>
<accession>A0A066Z4F5</accession>
<dbReference type="RefSeq" id="WP_035863129.1">
    <property type="nucleotide sequence ID" value="NZ_KK853997.1"/>
</dbReference>
<sequence>MADGFRVNTDELEAVVKRLRQIQQNMAQTADKSSHGTALAESDFGANFSHATTLYQAHSRVQLWLKDTINGLNGLINEFGDKTHTANSAYKGQEAENEATMVKYQQELG</sequence>
<evidence type="ECO:0000313" key="1">
    <source>
        <dbReference type="EMBL" id="KDN85191.1"/>
    </source>
</evidence>
<keyword evidence="2" id="KW-1185">Reference proteome</keyword>
<dbReference type="Proteomes" id="UP000027178">
    <property type="component" value="Unassembled WGS sequence"/>
</dbReference>
<organism evidence="1 2">
    <name type="scientific">Kitasatospora cheerisanensis KCTC 2395</name>
    <dbReference type="NCBI Taxonomy" id="1348663"/>
    <lineage>
        <taxon>Bacteria</taxon>
        <taxon>Bacillati</taxon>
        <taxon>Actinomycetota</taxon>
        <taxon>Actinomycetes</taxon>
        <taxon>Kitasatosporales</taxon>
        <taxon>Streptomycetaceae</taxon>
        <taxon>Kitasatospora</taxon>
    </lineage>
</organism>
<comment type="caution">
    <text evidence="1">The sequence shown here is derived from an EMBL/GenBank/DDBJ whole genome shotgun (WGS) entry which is preliminary data.</text>
</comment>
<reference evidence="1 2" key="1">
    <citation type="submission" date="2014-05" db="EMBL/GenBank/DDBJ databases">
        <title>Draft Genome Sequence of Kitasatospora cheerisanensis KCTC 2395.</title>
        <authorList>
            <person name="Nam D.H."/>
        </authorList>
    </citation>
    <scope>NUCLEOTIDE SEQUENCE [LARGE SCALE GENOMIC DNA]</scope>
    <source>
        <strain evidence="1 2">KCTC 2395</strain>
    </source>
</reference>
<proteinExistence type="predicted"/>
<dbReference type="AlphaFoldDB" id="A0A066Z4F5"/>
<gene>
    <name evidence="1" type="ORF">KCH_30100</name>
</gene>
<protein>
    <submittedName>
        <fullName evidence="1">Uncharacterized protein</fullName>
    </submittedName>
</protein>
<evidence type="ECO:0000313" key="2">
    <source>
        <dbReference type="Proteomes" id="UP000027178"/>
    </source>
</evidence>
<dbReference type="EMBL" id="JNBY01000086">
    <property type="protein sequence ID" value="KDN85191.1"/>
    <property type="molecule type" value="Genomic_DNA"/>
</dbReference>
<dbReference type="HOGENOM" id="CLU_169724_0_0_11"/>
<dbReference type="OrthoDB" id="3872002at2"/>
<dbReference type="eggNOG" id="ENOG50320V0">
    <property type="taxonomic scope" value="Bacteria"/>
</dbReference>
<dbReference type="PATRIC" id="fig|1348663.4.peg.2892"/>